<dbReference type="RefSeq" id="WP_114342093.1">
    <property type="nucleotide sequence ID" value="NZ_QFWQ01000005.1"/>
</dbReference>
<dbReference type="InterPro" id="IPR029063">
    <property type="entry name" value="SAM-dependent_MTases_sf"/>
</dbReference>
<dbReference type="Gene3D" id="3.40.50.150">
    <property type="entry name" value="Vaccinia Virus protein VP39"/>
    <property type="match status" value="1"/>
</dbReference>
<accession>A0A368KFZ1</accession>
<dbReference type="AlphaFoldDB" id="A0A368KFZ1"/>
<dbReference type="Proteomes" id="UP000252387">
    <property type="component" value="Unassembled WGS sequence"/>
</dbReference>
<keyword evidence="2" id="KW-0489">Methyltransferase</keyword>
<dbReference type="GO" id="GO:0000179">
    <property type="term" value="F:rRNA (adenine-N6,N6-)-dimethyltransferase activity"/>
    <property type="evidence" value="ECO:0007669"/>
    <property type="project" value="InterPro"/>
</dbReference>
<keyword evidence="1" id="KW-0949">S-adenosyl-L-methionine</keyword>
<dbReference type="CDD" id="cd02440">
    <property type="entry name" value="AdoMet_MTases"/>
    <property type="match status" value="1"/>
</dbReference>
<dbReference type="EMBL" id="QFWQ01000005">
    <property type="protein sequence ID" value="RCS29925.1"/>
    <property type="molecule type" value="Genomic_DNA"/>
</dbReference>
<evidence type="ECO:0000313" key="2">
    <source>
        <dbReference type="EMBL" id="RCS29925.1"/>
    </source>
</evidence>
<organism evidence="2 3">
    <name type="scientific">Rhodanobacter denitrificans</name>
    <dbReference type="NCBI Taxonomy" id="666685"/>
    <lineage>
        <taxon>Bacteria</taxon>
        <taxon>Pseudomonadati</taxon>
        <taxon>Pseudomonadota</taxon>
        <taxon>Gammaproteobacteria</taxon>
        <taxon>Lysobacterales</taxon>
        <taxon>Rhodanobacteraceae</taxon>
        <taxon>Rhodanobacter</taxon>
    </lineage>
</organism>
<dbReference type="SUPFAM" id="SSF53335">
    <property type="entry name" value="S-adenosyl-L-methionine-dependent methyltransferases"/>
    <property type="match status" value="1"/>
</dbReference>
<reference evidence="2 3" key="1">
    <citation type="submission" date="2018-05" db="EMBL/GenBank/DDBJ databases">
        <title>Draft genome sequence of Rhodanobacter denitrificans Yn1 isolated from gold copper mine.</title>
        <authorList>
            <person name="Yang N."/>
            <person name="Mazhar H.S."/>
            <person name="Rensing C."/>
        </authorList>
    </citation>
    <scope>NUCLEOTIDE SEQUENCE [LARGE SCALE GENOMIC DNA]</scope>
    <source>
        <strain evidence="2 3">Yn1</strain>
    </source>
</reference>
<comment type="caution">
    <text evidence="2">The sequence shown here is derived from an EMBL/GenBank/DDBJ whole genome shotgun (WGS) entry which is preliminary data.</text>
</comment>
<evidence type="ECO:0000256" key="1">
    <source>
        <dbReference type="ARBA" id="ARBA00022691"/>
    </source>
</evidence>
<keyword evidence="2" id="KW-0808">Transferase</keyword>
<evidence type="ECO:0000313" key="3">
    <source>
        <dbReference type="Proteomes" id="UP000252387"/>
    </source>
</evidence>
<proteinExistence type="predicted"/>
<protein>
    <submittedName>
        <fullName evidence="2">Phospholipid methyltransferase</fullName>
    </submittedName>
</protein>
<name>A0A368KFZ1_9GAMM</name>
<dbReference type="OrthoDB" id="9805585at2"/>
<keyword evidence="3" id="KW-1185">Reference proteome</keyword>
<sequence>MPLHDTLTFLRAWLRDPRGIGAVTPSGAALARLMTSRVGALDGPVIELGPGTGALTRALLARGVPLHRLALVEADPHLADTLGRRYPEATILHMDAARLGDTEPLFGDERACAVVSGLPLLSMPSSQVAAIMRGVFERQLRSGGMFYQFTYGPRCPLPPALLARLGLQAHRLGSALLNLPPAAVYCISRRAQSQVAA</sequence>
<dbReference type="PROSITE" id="PS01131">
    <property type="entry name" value="RRNA_A_DIMETH"/>
    <property type="match status" value="1"/>
</dbReference>
<dbReference type="InterPro" id="IPR020596">
    <property type="entry name" value="rRNA_Ade_Mease_Trfase_CS"/>
</dbReference>
<gene>
    <name evidence="2" type="ORF">DEO45_07555</name>
</gene>